<organism evidence="1 2">
    <name type="scientific">Cymbomonas tetramitiformis</name>
    <dbReference type="NCBI Taxonomy" id="36881"/>
    <lineage>
        <taxon>Eukaryota</taxon>
        <taxon>Viridiplantae</taxon>
        <taxon>Chlorophyta</taxon>
        <taxon>Pyramimonadophyceae</taxon>
        <taxon>Pyramimonadales</taxon>
        <taxon>Pyramimonadaceae</taxon>
        <taxon>Cymbomonas</taxon>
    </lineage>
</organism>
<proteinExistence type="predicted"/>
<dbReference type="EMBL" id="LGRX02024060">
    <property type="protein sequence ID" value="KAK3254159.1"/>
    <property type="molecule type" value="Genomic_DNA"/>
</dbReference>
<dbReference type="AlphaFoldDB" id="A0AAE0CH47"/>
<protein>
    <submittedName>
        <fullName evidence="1">Uncharacterized protein</fullName>
    </submittedName>
</protein>
<comment type="caution">
    <text evidence="1">The sequence shown here is derived from an EMBL/GenBank/DDBJ whole genome shotgun (WGS) entry which is preliminary data.</text>
</comment>
<evidence type="ECO:0000313" key="2">
    <source>
        <dbReference type="Proteomes" id="UP001190700"/>
    </source>
</evidence>
<dbReference type="Proteomes" id="UP001190700">
    <property type="component" value="Unassembled WGS sequence"/>
</dbReference>
<evidence type="ECO:0000313" key="1">
    <source>
        <dbReference type="EMBL" id="KAK3254159.1"/>
    </source>
</evidence>
<keyword evidence="2" id="KW-1185">Reference proteome</keyword>
<name>A0AAE0CH47_9CHLO</name>
<gene>
    <name evidence="1" type="ORF">CYMTET_36620</name>
</gene>
<sequence>MTILVALVVSCPPMQPMHVKGRNATWRDCCFAIPPRATESEASPGAPASPETGKGSRLWQLPLMWAPQQQCRGGLRTPMQKVLEEAGKAAGISLQLNAFVRMECGEGIEKCVPAQNSHQALFFALSQGGLHGSKDLLLGETSGLLSREVTDFAAEVAEQVKAN</sequence>
<accession>A0AAE0CH47</accession>
<reference evidence="1 2" key="1">
    <citation type="journal article" date="2015" name="Genome Biol. Evol.">
        <title>Comparative Genomics of a Bacterivorous Green Alga Reveals Evolutionary Causalities and Consequences of Phago-Mixotrophic Mode of Nutrition.</title>
        <authorList>
            <person name="Burns J.A."/>
            <person name="Paasch A."/>
            <person name="Narechania A."/>
            <person name="Kim E."/>
        </authorList>
    </citation>
    <scope>NUCLEOTIDE SEQUENCE [LARGE SCALE GENOMIC DNA]</scope>
    <source>
        <strain evidence="1 2">PLY_AMNH</strain>
    </source>
</reference>